<dbReference type="EMBL" id="JACEHE010000034">
    <property type="protein sequence ID" value="MBA2950824.1"/>
    <property type="molecule type" value="Genomic_DNA"/>
</dbReference>
<dbReference type="RefSeq" id="WP_181661754.1">
    <property type="nucleotide sequence ID" value="NZ_JACEHE010000034.1"/>
</dbReference>
<feature type="transmembrane region" description="Helical" evidence="2">
    <location>
        <begin position="112"/>
        <end position="128"/>
    </location>
</feature>
<comment type="caution">
    <text evidence="4">The sequence shown here is derived from an EMBL/GenBank/DDBJ whole genome shotgun (WGS) entry which is preliminary data.</text>
</comment>
<accession>A0A7W0ID28</accession>
<name>A0A7W0ID28_9ACTN</name>
<reference evidence="4 5" key="1">
    <citation type="submission" date="2020-07" db="EMBL/GenBank/DDBJ databases">
        <title>Streptomyces isolated from Indian soil.</title>
        <authorList>
            <person name="Mandal S."/>
            <person name="Maiti P.K."/>
        </authorList>
    </citation>
    <scope>NUCLEOTIDE SEQUENCE [LARGE SCALE GENOMIC DNA]</scope>
    <source>
        <strain evidence="4 5">PSKA28</strain>
    </source>
</reference>
<dbReference type="AlphaFoldDB" id="A0A7W0ID28"/>
<feature type="region of interest" description="Disordered" evidence="1">
    <location>
        <begin position="1"/>
        <end position="20"/>
    </location>
</feature>
<dbReference type="InterPro" id="IPR025565">
    <property type="entry name" value="DUF4328"/>
</dbReference>
<evidence type="ECO:0000313" key="4">
    <source>
        <dbReference type="EMBL" id="MBA2950824.1"/>
    </source>
</evidence>
<sequence length="216" mass="23676">MSHDDAIAISPPTPSTEPREPLFVPKAMTTVVVTALGACVLVNAGLLIAQLRLYHAADGSYAAFEWEIWVGNLTGMRLLAFLLTGIVFLRWLWQMRVNAEALAPGGHRMKRGWTTGAWLVPVACFFLPKRIINDIWAASSPPDRPQRSDVLLTSWWLLFVAAQLLAFPSNSRGPLSTEMAGAALYVVAGLLCIGVVRRLAAMQRARLRVERGKPAC</sequence>
<feature type="transmembrane region" description="Helical" evidence="2">
    <location>
        <begin position="179"/>
        <end position="200"/>
    </location>
</feature>
<feature type="transmembrane region" description="Helical" evidence="2">
    <location>
        <begin position="27"/>
        <end position="49"/>
    </location>
</feature>
<keyword evidence="2" id="KW-0812">Transmembrane</keyword>
<proteinExistence type="predicted"/>
<protein>
    <submittedName>
        <fullName evidence="4">DUF4328 domain-containing protein</fullName>
    </submittedName>
</protein>
<organism evidence="4 5">
    <name type="scientific">Streptomyces himalayensis subsp. himalayensis</name>
    <dbReference type="NCBI Taxonomy" id="2756131"/>
    <lineage>
        <taxon>Bacteria</taxon>
        <taxon>Bacillati</taxon>
        <taxon>Actinomycetota</taxon>
        <taxon>Actinomycetes</taxon>
        <taxon>Kitasatosporales</taxon>
        <taxon>Streptomycetaceae</taxon>
        <taxon>Streptomyces</taxon>
        <taxon>Streptomyces himalayensis</taxon>
    </lineage>
</organism>
<dbReference type="Proteomes" id="UP000545761">
    <property type="component" value="Unassembled WGS sequence"/>
</dbReference>
<dbReference type="Pfam" id="PF14219">
    <property type="entry name" value="DUF4328"/>
    <property type="match status" value="1"/>
</dbReference>
<feature type="transmembrane region" description="Helical" evidence="2">
    <location>
        <begin position="149"/>
        <end position="167"/>
    </location>
</feature>
<evidence type="ECO:0000256" key="2">
    <source>
        <dbReference type="SAM" id="Phobius"/>
    </source>
</evidence>
<keyword evidence="2" id="KW-0472">Membrane</keyword>
<feature type="transmembrane region" description="Helical" evidence="2">
    <location>
        <begin position="69"/>
        <end position="92"/>
    </location>
</feature>
<gene>
    <name evidence="4" type="ORF">H1D24_34940</name>
</gene>
<keyword evidence="2" id="KW-1133">Transmembrane helix</keyword>
<evidence type="ECO:0000256" key="1">
    <source>
        <dbReference type="SAM" id="MobiDB-lite"/>
    </source>
</evidence>
<evidence type="ECO:0000313" key="5">
    <source>
        <dbReference type="Proteomes" id="UP000545761"/>
    </source>
</evidence>
<feature type="domain" description="DUF4328" evidence="3">
    <location>
        <begin position="72"/>
        <end position="195"/>
    </location>
</feature>
<evidence type="ECO:0000259" key="3">
    <source>
        <dbReference type="Pfam" id="PF14219"/>
    </source>
</evidence>